<evidence type="ECO:0000313" key="2">
    <source>
        <dbReference type="EnsemblMetazoa" id="CapteP203677"/>
    </source>
</evidence>
<dbReference type="EMBL" id="AMQN01010465">
    <property type="status" value="NOT_ANNOTATED_CDS"/>
    <property type="molecule type" value="Genomic_DNA"/>
</dbReference>
<dbReference type="Proteomes" id="UP000014760">
    <property type="component" value="Unassembled WGS sequence"/>
</dbReference>
<keyword evidence="3" id="KW-1185">Reference proteome</keyword>
<protein>
    <submittedName>
        <fullName evidence="1 2">Uncharacterized protein</fullName>
    </submittedName>
</protein>
<gene>
    <name evidence="1" type="ORF">CAPTEDRAFT_203677</name>
</gene>
<evidence type="ECO:0000313" key="1">
    <source>
        <dbReference type="EMBL" id="ELT98416.1"/>
    </source>
</evidence>
<dbReference type="AlphaFoldDB" id="R7U419"/>
<proteinExistence type="predicted"/>
<organism evidence="1">
    <name type="scientific">Capitella teleta</name>
    <name type="common">Polychaete worm</name>
    <dbReference type="NCBI Taxonomy" id="283909"/>
    <lineage>
        <taxon>Eukaryota</taxon>
        <taxon>Metazoa</taxon>
        <taxon>Spiralia</taxon>
        <taxon>Lophotrochozoa</taxon>
        <taxon>Annelida</taxon>
        <taxon>Polychaeta</taxon>
        <taxon>Sedentaria</taxon>
        <taxon>Scolecida</taxon>
        <taxon>Capitellidae</taxon>
        <taxon>Capitella</taxon>
    </lineage>
</organism>
<reference evidence="1 3" key="2">
    <citation type="journal article" date="2013" name="Nature">
        <title>Insights into bilaterian evolution from three spiralian genomes.</title>
        <authorList>
            <person name="Simakov O."/>
            <person name="Marletaz F."/>
            <person name="Cho S.J."/>
            <person name="Edsinger-Gonzales E."/>
            <person name="Havlak P."/>
            <person name="Hellsten U."/>
            <person name="Kuo D.H."/>
            <person name="Larsson T."/>
            <person name="Lv J."/>
            <person name="Arendt D."/>
            <person name="Savage R."/>
            <person name="Osoegawa K."/>
            <person name="de Jong P."/>
            <person name="Grimwood J."/>
            <person name="Chapman J.A."/>
            <person name="Shapiro H."/>
            <person name="Aerts A."/>
            <person name="Otillar R.P."/>
            <person name="Terry A.Y."/>
            <person name="Boore J.L."/>
            <person name="Grigoriev I.V."/>
            <person name="Lindberg D.R."/>
            <person name="Seaver E.C."/>
            <person name="Weisblat D.A."/>
            <person name="Putnam N.H."/>
            <person name="Rokhsar D.S."/>
        </authorList>
    </citation>
    <scope>NUCLEOTIDE SEQUENCE</scope>
    <source>
        <strain evidence="1 3">I ESC-2004</strain>
    </source>
</reference>
<sequence length="205" mass="22630">MYLDGCWSCRMSEEVDSLVCEQLSPVPAALLPLSQPHRLGVGSFPRMLFSVFSQQANGASVMAADRAGSIRRVELPSDVVSDLERGQLDEEELSDERIALEPPAPPSIRVTDGLQPGVPLASYRERDGQLSCSLPDFVSLRKEMLMRLILHKDVSLTDVHDYCQRYEELHLESESEAPSNLQGLFARFISVSAPPDEWGGRGVSS</sequence>
<name>R7U419_CAPTE</name>
<accession>R7U419</accession>
<reference evidence="3" key="1">
    <citation type="submission" date="2012-12" db="EMBL/GenBank/DDBJ databases">
        <authorList>
            <person name="Hellsten U."/>
            <person name="Grimwood J."/>
            <person name="Chapman J.A."/>
            <person name="Shapiro H."/>
            <person name="Aerts A."/>
            <person name="Otillar R.P."/>
            <person name="Terry A.Y."/>
            <person name="Boore J.L."/>
            <person name="Simakov O."/>
            <person name="Marletaz F."/>
            <person name="Cho S.-J."/>
            <person name="Edsinger-Gonzales E."/>
            <person name="Havlak P."/>
            <person name="Kuo D.-H."/>
            <person name="Larsson T."/>
            <person name="Lv J."/>
            <person name="Arendt D."/>
            <person name="Savage R."/>
            <person name="Osoegawa K."/>
            <person name="de Jong P."/>
            <person name="Lindberg D.R."/>
            <person name="Seaver E.C."/>
            <person name="Weisblat D.A."/>
            <person name="Putnam N.H."/>
            <person name="Grigoriev I.V."/>
            <person name="Rokhsar D.S."/>
        </authorList>
    </citation>
    <scope>NUCLEOTIDE SEQUENCE</scope>
    <source>
        <strain evidence="3">I ESC-2004</strain>
    </source>
</reference>
<reference evidence="2" key="3">
    <citation type="submission" date="2015-06" db="UniProtKB">
        <authorList>
            <consortium name="EnsemblMetazoa"/>
        </authorList>
    </citation>
    <scope>IDENTIFICATION</scope>
</reference>
<evidence type="ECO:0000313" key="3">
    <source>
        <dbReference type="Proteomes" id="UP000014760"/>
    </source>
</evidence>
<dbReference type="EMBL" id="KB307921">
    <property type="protein sequence ID" value="ELT98416.1"/>
    <property type="molecule type" value="Genomic_DNA"/>
</dbReference>
<dbReference type="HOGENOM" id="CLU_1338696_0_0_1"/>
<dbReference type="EnsemblMetazoa" id="CapteT203677">
    <property type="protein sequence ID" value="CapteP203677"/>
    <property type="gene ID" value="CapteG203677"/>
</dbReference>